<dbReference type="AlphaFoldDB" id="J3JCX8"/>
<comment type="caution">
    <text evidence="1">The sequence shown here is derived from an EMBL/GenBank/DDBJ whole genome shotgun (WGS) entry which is preliminary data.</text>
</comment>
<proteinExistence type="predicted"/>
<dbReference type="EMBL" id="ALJD01000017">
    <property type="protein sequence ID" value="EJN56999.1"/>
    <property type="molecule type" value="Genomic_DNA"/>
</dbReference>
<reference evidence="1 2" key="1">
    <citation type="journal article" date="2012" name="J. Bacteriol.">
        <title>Draft Genome Sequence of the Extremely Halophilic Archaeon Halogranum salarium B-1T.</title>
        <authorList>
            <person name="Kim K.K."/>
            <person name="Lee K.C."/>
            <person name="Lee J.S."/>
        </authorList>
    </citation>
    <scope>NUCLEOTIDE SEQUENCE [LARGE SCALE GENOMIC DNA]</scope>
    <source>
        <strain evidence="1 2">B-1</strain>
    </source>
</reference>
<accession>J3JCX8</accession>
<protein>
    <submittedName>
        <fullName evidence="1">Uncharacterized protein</fullName>
    </submittedName>
</protein>
<dbReference type="Proteomes" id="UP000007813">
    <property type="component" value="Unassembled WGS sequence"/>
</dbReference>
<sequence>MCNLSSYVLNRNSDRFSACSVAEGYIEQGVRRTLYAPYRETPA</sequence>
<organism evidence="1 2">
    <name type="scientific">Halogranum salarium B-1</name>
    <dbReference type="NCBI Taxonomy" id="1210908"/>
    <lineage>
        <taxon>Archaea</taxon>
        <taxon>Methanobacteriati</taxon>
        <taxon>Methanobacteriota</taxon>
        <taxon>Stenosarchaea group</taxon>
        <taxon>Halobacteria</taxon>
        <taxon>Halobacteriales</taxon>
        <taxon>Haloferacaceae</taxon>
    </lineage>
</organism>
<evidence type="ECO:0000313" key="1">
    <source>
        <dbReference type="EMBL" id="EJN56999.1"/>
    </source>
</evidence>
<gene>
    <name evidence="1" type="ORF">HSB1_48160</name>
</gene>
<name>J3JCX8_9EURY</name>
<evidence type="ECO:0000313" key="2">
    <source>
        <dbReference type="Proteomes" id="UP000007813"/>
    </source>
</evidence>